<keyword evidence="1" id="KW-0472">Membrane</keyword>
<proteinExistence type="predicted"/>
<feature type="transmembrane region" description="Helical" evidence="1">
    <location>
        <begin position="25"/>
        <end position="50"/>
    </location>
</feature>
<keyword evidence="1" id="KW-0812">Transmembrane</keyword>
<keyword evidence="1" id="KW-1133">Transmembrane helix</keyword>
<dbReference type="EMBL" id="KN817552">
    <property type="protein sequence ID" value="KJA22203.1"/>
    <property type="molecule type" value="Genomic_DNA"/>
</dbReference>
<organism evidence="2 3">
    <name type="scientific">Hypholoma sublateritium (strain FD-334 SS-4)</name>
    <dbReference type="NCBI Taxonomy" id="945553"/>
    <lineage>
        <taxon>Eukaryota</taxon>
        <taxon>Fungi</taxon>
        <taxon>Dikarya</taxon>
        <taxon>Basidiomycota</taxon>
        <taxon>Agaricomycotina</taxon>
        <taxon>Agaricomycetes</taxon>
        <taxon>Agaricomycetidae</taxon>
        <taxon>Agaricales</taxon>
        <taxon>Agaricineae</taxon>
        <taxon>Strophariaceae</taxon>
        <taxon>Hypholoma</taxon>
    </lineage>
</organism>
<gene>
    <name evidence="2" type="ORF">HYPSUDRAFT_55084</name>
</gene>
<accession>A0A0D2MF67</accession>
<dbReference type="STRING" id="945553.A0A0D2MF67"/>
<feature type="transmembrane region" description="Helical" evidence="1">
    <location>
        <begin position="144"/>
        <end position="166"/>
    </location>
</feature>
<keyword evidence="3" id="KW-1185">Reference proteome</keyword>
<name>A0A0D2MF67_HYPSF</name>
<dbReference type="AlphaFoldDB" id="A0A0D2MF67"/>
<evidence type="ECO:0000313" key="2">
    <source>
        <dbReference type="EMBL" id="KJA22203.1"/>
    </source>
</evidence>
<evidence type="ECO:0008006" key="4">
    <source>
        <dbReference type="Google" id="ProtNLM"/>
    </source>
</evidence>
<reference evidence="3" key="1">
    <citation type="submission" date="2014-04" db="EMBL/GenBank/DDBJ databases">
        <title>Evolutionary Origins and Diversification of the Mycorrhizal Mutualists.</title>
        <authorList>
            <consortium name="DOE Joint Genome Institute"/>
            <consortium name="Mycorrhizal Genomics Consortium"/>
            <person name="Kohler A."/>
            <person name="Kuo A."/>
            <person name="Nagy L.G."/>
            <person name="Floudas D."/>
            <person name="Copeland A."/>
            <person name="Barry K.W."/>
            <person name="Cichocki N."/>
            <person name="Veneault-Fourrey C."/>
            <person name="LaButti K."/>
            <person name="Lindquist E.A."/>
            <person name="Lipzen A."/>
            <person name="Lundell T."/>
            <person name="Morin E."/>
            <person name="Murat C."/>
            <person name="Riley R."/>
            <person name="Ohm R."/>
            <person name="Sun H."/>
            <person name="Tunlid A."/>
            <person name="Henrissat B."/>
            <person name="Grigoriev I.V."/>
            <person name="Hibbett D.S."/>
            <person name="Martin F."/>
        </authorList>
    </citation>
    <scope>NUCLEOTIDE SEQUENCE [LARGE SCALE GENOMIC DNA]</scope>
    <source>
        <strain evidence="3">FD-334 SS-4</strain>
    </source>
</reference>
<sequence length="260" mass="29783">MPRSPSLPPRLEKLYGLGPFDPARIYLIVYSVISTLGWSYVLVLIFVHLLNLDSTSDTIATRANTDQLGLSFTSNRVVRASLRAFPPILPPFVLEKKATLSRLLSASKAFKLALKVYPGLSDNHHQSRSPSYLYIIYRRTTTTFLRFGFTITIVQSFTIFEVAYLLQQGLAESMKTTMWYLIPRSFLLQAHYFFKTLGSFSETLLIYSTLPRLQDTWSYTDFLRGILCLMWWPGINATYNYIMSQRHEASGKLSCKLKSD</sequence>
<evidence type="ECO:0000256" key="1">
    <source>
        <dbReference type="SAM" id="Phobius"/>
    </source>
</evidence>
<evidence type="ECO:0000313" key="3">
    <source>
        <dbReference type="Proteomes" id="UP000054270"/>
    </source>
</evidence>
<protein>
    <recommendedName>
        <fullName evidence="4">Very-long-chain (3R)-3-hydroxyacyl-CoA dehydratase</fullName>
    </recommendedName>
</protein>
<dbReference type="OrthoDB" id="46988at2759"/>
<dbReference type="Proteomes" id="UP000054270">
    <property type="component" value="Unassembled WGS sequence"/>
</dbReference>